<protein>
    <submittedName>
        <fullName evidence="2">Uncharacterized protein</fullName>
    </submittedName>
</protein>
<evidence type="ECO:0000256" key="1">
    <source>
        <dbReference type="SAM" id="MobiDB-lite"/>
    </source>
</evidence>
<reference evidence="2 3" key="1">
    <citation type="journal article" date="2021" name="Elife">
        <title>Chloroplast acquisition without the gene transfer in kleptoplastic sea slugs, Plakobranchus ocellatus.</title>
        <authorList>
            <person name="Maeda T."/>
            <person name="Takahashi S."/>
            <person name="Yoshida T."/>
            <person name="Shimamura S."/>
            <person name="Takaki Y."/>
            <person name="Nagai Y."/>
            <person name="Toyoda A."/>
            <person name="Suzuki Y."/>
            <person name="Arimoto A."/>
            <person name="Ishii H."/>
            <person name="Satoh N."/>
            <person name="Nishiyama T."/>
            <person name="Hasebe M."/>
            <person name="Maruyama T."/>
            <person name="Minagawa J."/>
            <person name="Obokata J."/>
            <person name="Shigenobu S."/>
        </authorList>
    </citation>
    <scope>NUCLEOTIDE SEQUENCE [LARGE SCALE GENOMIC DNA]</scope>
</reference>
<evidence type="ECO:0000313" key="3">
    <source>
        <dbReference type="Proteomes" id="UP000735302"/>
    </source>
</evidence>
<feature type="compositionally biased region" description="Acidic residues" evidence="1">
    <location>
        <begin position="46"/>
        <end position="81"/>
    </location>
</feature>
<organism evidence="2 3">
    <name type="scientific">Plakobranchus ocellatus</name>
    <dbReference type="NCBI Taxonomy" id="259542"/>
    <lineage>
        <taxon>Eukaryota</taxon>
        <taxon>Metazoa</taxon>
        <taxon>Spiralia</taxon>
        <taxon>Lophotrochozoa</taxon>
        <taxon>Mollusca</taxon>
        <taxon>Gastropoda</taxon>
        <taxon>Heterobranchia</taxon>
        <taxon>Euthyneura</taxon>
        <taxon>Panpulmonata</taxon>
        <taxon>Sacoglossa</taxon>
        <taxon>Placobranchoidea</taxon>
        <taxon>Plakobranchidae</taxon>
        <taxon>Plakobranchus</taxon>
    </lineage>
</organism>
<comment type="caution">
    <text evidence="2">The sequence shown here is derived from an EMBL/GenBank/DDBJ whole genome shotgun (WGS) entry which is preliminary data.</text>
</comment>
<dbReference type="AlphaFoldDB" id="A0AAV3YQI7"/>
<accession>A0AAV3YQI7</accession>
<dbReference type="EMBL" id="BLXT01001321">
    <property type="protein sequence ID" value="GFN84685.1"/>
    <property type="molecule type" value="Genomic_DNA"/>
</dbReference>
<feature type="region of interest" description="Disordered" evidence="1">
    <location>
        <begin position="38"/>
        <end position="81"/>
    </location>
</feature>
<evidence type="ECO:0000313" key="2">
    <source>
        <dbReference type="EMBL" id="GFN84685.1"/>
    </source>
</evidence>
<sequence length="81" mass="9604">MLHAKNSQDPILDYSKFGPSMEPSLLFYKVFDSVPKKVHRTHGEEEKEEEDDDEDDDESDEAVEDKEKKEEEEDEREKEQD</sequence>
<gene>
    <name evidence="2" type="ORF">PoB_001119100</name>
</gene>
<proteinExistence type="predicted"/>
<dbReference type="Proteomes" id="UP000735302">
    <property type="component" value="Unassembled WGS sequence"/>
</dbReference>
<name>A0AAV3YQI7_9GAST</name>
<keyword evidence="3" id="KW-1185">Reference proteome</keyword>